<dbReference type="InterPro" id="IPR006680">
    <property type="entry name" value="Amidohydro-rel"/>
</dbReference>
<dbReference type="EMBL" id="FOGS01000008">
    <property type="protein sequence ID" value="SES18150.1"/>
    <property type="molecule type" value="Genomic_DNA"/>
</dbReference>
<dbReference type="NCBIfam" id="TIGR02967">
    <property type="entry name" value="guan_deamin"/>
    <property type="match status" value="1"/>
</dbReference>
<dbReference type="STRING" id="416874.SAMN04487958_108210"/>
<evidence type="ECO:0000259" key="9">
    <source>
        <dbReference type="Pfam" id="PF01979"/>
    </source>
</evidence>
<comment type="similarity">
    <text evidence="2 8">Belongs to the metallo-dependent hydrolases superfamily. ATZ/TRZ family.</text>
</comment>
<dbReference type="EC" id="3.5.4.3" evidence="3 7"/>
<organism evidence="10 11">
    <name type="scientific">Vreelandella subterranea</name>
    <dbReference type="NCBI Taxonomy" id="416874"/>
    <lineage>
        <taxon>Bacteria</taxon>
        <taxon>Pseudomonadati</taxon>
        <taxon>Pseudomonadota</taxon>
        <taxon>Gammaproteobacteria</taxon>
        <taxon>Oceanospirillales</taxon>
        <taxon>Halomonadaceae</taxon>
        <taxon>Vreelandella</taxon>
    </lineage>
</organism>
<dbReference type="InterPro" id="IPR014311">
    <property type="entry name" value="Guanine_deaminase"/>
</dbReference>
<dbReference type="PANTHER" id="PTHR11271">
    <property type="entry name" value="GUANINE DEAMINASE"/>
    <property type="match status" value="1"/>
</dbReference>
<comment type="catalytic activity">
    <reaction evidence="8">
        <text>guanine + H2O + H(+) = xanthine + NH4(+)</text>
        <dbReference type="Rhea" id="RHEA:14665"/>
        <dbReference type="ChEBI" id="CHEBI:15377"/>
        <dbReference type="ChEBI" id="CHEBI:15378"/>
        <dbReference type="ChEBI" id="CHEBI:16235"/>
        <dbReference type="ChEBI" id="CHEBI:17712"/>
        <dbReference type="ChEBI" id="CHEBI:28938"/>
        <dbReference type="EC" id="3.5.4.3"/>
    </reaction>
</comment>
<evidence type="ECO:0000256" key="4">
    <source>
        <dbReference type="ARBA" id="ARBA00022723"/>
    </source>
</evidence>
<comment type="function">
    <text evidence="8">Catalyzes the hydrolytic deamination of guanine, producing xanthine and ammonia.</text>
</comment>
<reference evidence="11" key="1">
    <citation type="submission" date="2016-10" db="EMBL/GenBank/DDBJ databases">
        <authorList>
            <person name="Varghese N."/>
            <person name="Submissions S."/>
        </authorList>
    </citation>
    <scope>NUCLEOTIDE SEQUENCE [LARGE SCALE GENOMIC DNA]</scope>
    <source>
        <strain evidence="11">CGMCC 1.6495</strain>
    </source>
</reference>
<keyword evidence="11" id="KW-1185">Reference proteome</keyword>
<dbReference type="InterPro" id="IPR051607">
    <property type="entry name" value="Metallo-dep_hydrolases"/>
</dbReference>
<accession>A0A1H9V8H9</accession>
<keyword evidence="6 8" id="KW-0862">Zinc</keyword>
<evidence type="ECO:0000256" key="1">
    <source>
        <dbReference type="ARBA" id="ARBA00004984"/>
    </source>
</evidence>
<dbReference type="NCBIfam" id="NF006679">
    <property type="entry name" value="PRK09228.1"/>
    <property type="match status" value="1"/>
</dbReference>
<evidence type="ECO:0000313" key="11">
    <source>
        <dbReference type="Proteomes" id="UP000198505"/>
    </source>
</evidence>
<dbReference type="GO" id="GO:0005829">
    <property type="term" value="C:cytosol"/>
    <property type="evidence" value="ECO:0007669"/>
    <property type="project" value="TreeGrafter"/>
</dbReference>
<keyword evidence="4 8" id="KW-0479">Metal-binding</keyword>
<dbReference type="Pfam" id="PF01979">
    <property type="entry name" value="Amidohydro_1"/>
    <property type="match status" value="1"/>
</dbReference>
<dbReference type="PANTHER" id="PTHR11271:SF6">
    <property type="entry name" value="GUANINE DEAMINASE"/>
    <property type="match status" value="1"/>
</dbReference>
<dbReference type="Gene3D" id="2.30.40.10">
    <property type="entry name" value="Urease, subunit C, domain 1"/>
    <property type="match status" value="1"/>
</dbReference>
<dbReference type="InterPro" id="IPR032466">
    <property type="entry name" value="Metal_Hydrolase"/>
</dbReference>
<evidence type="ECO:0000256" key="6">
    <source>
        <dbReference type="ARBA" id="ARBA00022833"/>
    </source>
</evidence>
<dbReference type="AlphaFoldDB" id="A0A1H9V8H9"/>
<evidence type="ECO:0000256" key="3">
    <source>
        <dbReference type="ARBA" id="ARBA00012781"/>
    </source>
</evidence>
<gene>
    <name evidence="10" type="ORF">SAMN04487958_108210</name>
</gene>
<keyword evidence="5 8" id="KW-0378">Hydrolase</keyword>
<dbReference type="SUPFAM" id="SSF51556">
    <property type="entry name" value="Metallo-dependent hydrolases"/>
    <property type="match status" value="1"/>
</dbReference>
<comment type="cofactor">
    <cofactor evidence="8">
        <name>Zn(2+)</name>
        <dbReference type="ChEBI" id="CHEBI:29105"/>
    </cofactor>
    <text evidence="8">Binds 1 zinc ion per subunit.</text>
</comment>
<name>A0A1H9V8H9_9GAMM</name>
<feature type="domain" description="Amidohydrolase-related" evidence="9">
    <location>
        <begin position="73"/>
        <end position="430"/>
    </location>
</feature>
<sequence>MNPTTDTFIRAELISFARDPGDGDTPEPGSFEHYGDGLLWLKGQHIHAVGHFNELLPSLPENSDVLDYRDKLIMPGFIDTHVHYVQLDIIASYGRQLLDWLNDYTFPEECRFANHAHAEALSNAFLDEMLRAGTTTAQVFGSSHPGSVDAFFSACQKRQLRMLVGKVLMDRNAPEGLLDGTTGIADNERLIEDWHGKQRLGYSVTPRFAPTSTKTQMDAAGALLRNDPSLWLQTHLAENSGELDWVAELFPGSRDYLAVYEEAGLVGPRSTFAHGIHLDNDMRKRLAGRGANIAFCPSSNLFLGSGLFDREAANETGMAFTYASDIGAGTDLSGFGTLKAAYQVGQLRGQPLTAWQGFYGLTKGNARALSLDSHIGQLAPTLEADFVVIDPQATSLLKRRINHCTTLGERLFALMMLADDRAIYETWAGGICQHHRDN</sequence>
<dbReference type="InterPro" id="IPR011059">
    <property type="entry name" value="Metal-dep_hydrolase_composite"/>
</dbReference>
<protein>
    <recommendedName>
        <fullName evidence="3 7">Guanine deaminase</fullName>
        <shortName evidence="8">Guanase</shortName>
        <ecNumber evidence="3 7">3.5.4.3</ecNumber>
    </recommendedName>
    <alternativeName>
        <fullName evidence="8">Guanine aminohydrolase</fullName>
    </alternativeName>
</protein>
<dbReference type="Proteomes" id="UP000198505">
    <property type="component" value="Unassembled WGS sequence"/>
</dbReference>
<evidence type="ECO:0000256" key="2">
    <source>
        <dbReference type="ARBA" id="ARBA00006745"/>
    </source>
</evidence>
<dbReference type="RefSeq" id="WP_092828628.1">
    <property type="nucleotide sequence ID" value="NZ_FOGS01000008.1"/>
</dbReference>
<proteinExistence type="inferred from homology"/>
<evidence type="ECO:0000256" key="7">
    <source>
        <dbReference type="NCBIfam" id="TIGR02967"/>
    </source>
</evidence>
<dbReference type="GO" id="GO:0006147">
    <property type="term" value="P:guanine catabolic process"/>
    <property type="evidence" value="ECO:0007669"/>
    <property type="project" value="UniProtKB-UniRule"/>
</dbReference>
<dbReference type="GO" id="GO:0008892">
    <property type="term" value="F:guanine deaminase activity"/>
    <property type="evidence" value="ECO:0007669"/>
    <property type="project" value="UniProtKB-UniRule"/>
</dbReference>
<comment type="pathway">
    <text evidence="1 8">Purine metabolism; guanine degradation; xanthine from guanine: step 1/1.</text>
</comment>
<dbReference type="Gene3D" id="3.20.20.140">
    <property type="entry name" value="Metal-dependent hydrolases"/>
    <property type="match status" value="1"/>
</dbReference>
<evidence type="ECO:0000256" key="8">
    <source>
        <dbReference type="RuleBase" id="RU366009"/>
    </source>
</evidence>
<dbReference type="SUPFAM" id="SSF51338">
    <property type="entry name" value="Composite domain of metallo-dependent hydrolases"/>
    <property type="match status" value="2"/>
</dbReference>
<evidence type="ECO:0000256" key="5">
    <source>
        <dbReference type="ARBA" id="ARBA00022801"/>
    </source>
</evidence>
<dbReference type="GO" id="GO:0008270">
    <property type="term" value="F:zinc ion binding"/>
    <property type="evidence" value="ECO:0007669"/>
    <property type="project" value="UniProtKB-UniRule"/>
</dbReference>
<evidence type="ECO:0000313" key="10">
    <source>
        <dbReference type="EMBL" id="SES18150.1"/>
    </source>
</evidence>
<dbReference type="UniPathway" id="UPA00603">
    <property type="reaction ID" value="UER00660"/>
</dbReference>